<dbReference type="Proteomes" id="UP000304947">
    <property type="component" value="Unassembled WGS sequence"/>
</dbReference>
<evidence type="ECO:0000256" key="1">
    <source>
        <dbReference type="ARBA" id="ARBA00022884"/>
    </source>
</evidence>
<evidence type="ECO:0000313" key="5">
    <source>
        <dbReference type="Proteomes" id="UP000304947"/>
    </source>
</evidence>
<protein>
    <submittedName>
        <fullName evidence="4">Uncharacterized protein</fullName>
    </submittedName>
</protein>
<dbReference type="GO" id="GO:0003723">
    <property type="term" value="F:RNA binding"/>
    <property type="evidence" value="ECO:0007669"/>
    <property type="project" value="UniProtKB-KW"/>
</dbReference>
<dbReference type="EMBL" id="QZBU01005731">
    <property type="protein sequence ID" value="THZ92789.1"/>
    <property type="molecule type" value="Genomic_DNA"/>
</dbReference>
<comment type="caution">
    <text evidence="4">The sequence shown here is derived from an EMBL/GenBank/DDBJ whole genome shotgun (WGS) entry which is preliminary data.</text>
</comment>
<dbReference type="InterPro" id="IPR001569">
    <property type="entry name" value="Ribosomal_eL37"/>
</dbReference>
<accession>A0A4S9YH57</accession>
<gene>
    <name evidence="4" type="ORF">D6C83_09253</name>
</gene>
<dbReference type="GO" id="GO:1990904">
    <property type="term" value="C:ribonucleoprotein complex"/>
    <property type="evidence" value="ECO:0007669"/>
    <property type="project" value="UniProtKB-KW"/>
</dbReference>
<feature type="non-terminal residue" evidence="4">
    <location>
        <position position="1"/>
    </location>
</feature>
<evidence type="ECO:0000256" key="2">
    <source>
        <dbReference type="ARBA" id="ARBA00022980"/>
    </source>
</evidence>
<organism evidence="4 5">
    <name type="scientific">Aureobasidium pullulans</name>
    <name type="common">Black yeast</name>
    <name type="synonym">Pullularia pullulans</name>
    <dbReference type="NCBI Taxonomy" id="5580"/>
    <lineage>
        <taxon>Eukaryota</taxon>
        <taxon>Fungi</taxon>
        <taxon>Dikarya</taxon>
        <taxon>Ascomycota</taxon>
        <taxon>Pezizomycotina</taxon>
        <taxon>Dothideomycetes</taxon>
        <taxon>Dothideomycetidae</taxon>
        <taxon>Dothideales</taxon>
        <taxon>Saccotheciaceae</taxon>
        <taxon>Aureobasidium</taxon>
    </lineage>
</organism>
<keyword evidence="1" id="KW-0694">RNA-binding</keyword>
<sequence length="126" mass="14330">SRSLHVQKHTCSNCGYPSASIRKTTSANRANTSKRLSSRKPFAALERQFTDVITLSQLQAAELRIMREKLRKMAKDMDESEQMSEDVFKVLDSTQTILTSKVAGLAMEKSCMLMLEKFKKDIVKRI</sequence>
<dbReference type="GO" id="GO:0003735">
    <property type="term" value="F:structural constituent of ribosome"/>
    <property type="evidence" value="ECO:0007669"/>
    <property type="project" value="InterPro"/>
</dbReference>
<evidence type="ECO:0000313" key="4">
    <source>
        <dbReference type="EMBL" id="THZ92789.1"/>
    </source>
</evidence>
<keyword evidence="2" id="KW-0689">Ribosomal protein</keyword>
<dbReference type="Gene3D" id="2.20.25.30">
    <property type="match status" value="1"/>
</dbReference>
<dbReference type="GO" id="GO:0005840">
    <property type="term" value="C:ribosome"/>
    <property type="evidence" value="ECO:0007669"/>
    <property type="project" value="UniProtKB-KW"/>
</dbReference>
<name>A0A4S9YH57_AURPU</name>
<evidence type="ECO:0000256" key="3">
    <source>
        <dbReference type="ARBA" id="ARBA00023274"/>
    </source>
</evidence>
<proteinExistence type="predicted"/>
<reference evidence="4 5" key="1">
    <citation type="submission" date="2018-10" db="EMBL/GenBank/DDBJ databases">
        <title>Fifty Aureobasidium pullulans genomes reveal a recombining polyextremotolerant generalist.</title>
        <authorList>
            <person name="Gostincar C."/>
            <person name="Turk M."/>
            <person name="Zajc J."/>
            <person name="Gunde-Cimerman N."/>
        </authorList>
    </citation>
    <scope>NUCLEOTIDE SEQUENCE [LARGE SCALE GENOMIC DNA]</scope>
    <source>
        <strain evidence="4 5">EXF-3380</strain>
    </source>
</reference>
<keyword evidence="3" id="KW-0687">Ribonucleoprotein</keyword>
<dbReference type="GO" id="GO:0006412">
    <property type="term" value="P:translation"/>
    <property type="evidence" value="ECO:0007669"/>
    <property type="project" value="InterPro"/>
</dbReference>
<dbReference type="Pfam" id="PF01907">
    <property type="entry name" value="Ribosomal_L37e"/>
    <property type="match status" value="1"/>
</dbReference>
<dbReference type="AlphaFoldDB" id="A0A4S9YH57"/>
<dbReference type="InterPro" id="IPR011331">
    <property type="entry name" value="Ribosomal_eL37/eL43"/>
</dbReference>